<dbReference type="Proteomes" id="UP000216825">
    <property type="component" value="Chromosome"/>
</dbReference>
<feature type="compositionally biased region" description="Polar residues" evidence="1">
    <location>
        <begin position="1"/>
        <end position="10"/>
    </location>
</feature>
<sequence>MMGSVSSHTPAPSGPEPSVSDLEDAALRALAQLSGRGDPEAFQALLRISVAAGEHLGVSARSVAEAASWSAVAGAAGTSRQAAWSRWKT</sequence>
<reference evidence="3" key="1">
    <citation type="submission" date="2017-08" db="EMBL/GenBank/DDBJ databases">
        <title>Draft Genome Sequence of Kocuria varians 80.</title>
        <authorList>
            <person name="Minaev M."/>
            <person name="Kurbakov K.A."/>
            <person name="Solodovnikova G.I."/>
            <person name="Kuznetsova O.A."/>
            <person name="Lisitsyn A.B."/>
        </authorList>
    </citation>
    <scope>NUCLEOTIDE SEQUENCE [LARGE SCALE GENOMIC DNA]</scope>
    <source>
        <strain evidence="3">80</strain>
    </source>
</reference>
<keyword evidence="3" id="KW-1185">Reference proteome</keyword>
<dbReference type="AlphaFoldDB" id="A0A7D7KZP9"/>
<evidence type="ECO:0000256" key="1">
    <source>
        <dbReference type="SAM" id="MobiDB-lite"/>
    </source>
</evidence>
<dbReference type="KEGG" id="kvr:CIB50_0001344"/>
<proteinExistence type="predicted"/>
<accession>A0A7D7KZP9</accession>
<evidence type="ECO:0000313" key="2">
    <source>
        <dbReference type="EMBL" id="QMS56631.1"/>
    </source>
</evidence>
<evidence type="ECO:0008006" key="4">
    <source>
        <dbReference type="Google" id="ProtNLM"/>
    </source>
</evidence>
<protein>
    <recommendedName>
        <fullName evidence="4">ANTAR domain-containing protein</fullName>
    </recommendedName>
</protein>
<organism evidence="2 3">
    <name type="scientific">Kocuria varians</name>
    <name type="common">Micrococcus varians</name>
    <dbReference type="NCBI Taxonomy" id="1272"/>
    <lineage>
        <taxon>Bacteria</taxon>
        <taxon>Bacillati</taxon>
        <taxon>Actinomycetota</taxon>
        <taxon>Actinomycetes</taxon>
        <taxon>Micrococcales</taxon>
        <taxon>Micrococcaceae</taxon>
        <taxon>Kocuria</taxon>
    </lineage>
</organism>
<evidence type="ECO:0000313" key="3">
    <source>
        <dbReference type="Proteomes" id="UP000216825"/>
    </source>
</evidence>
<feature type="region of interest" description="Disordered" evidence="1">
    <location>
        <begin position="1"/>
        <end position="23"/>
    </location>
</feature>
<name>A0A7D7KZP9_KOCVA</name>
<gene>
    <name evidence="2" type="ORF">CIB50_0001344</name>
</gene>
<dbReference type="EMBL" id="CP059343">
    <property type="protein sequence ID" value="QMS56631.1"/>
    <property type="molecule type" value="Genomic_DNA"/>
</dbReference>
<reference evidence="2 3" key="2">
    <citation type="submission" date="2020-07" db="EMBL/GenBank/DDBJ databases">
        <title>Genome of starter culture bacteria Kocuria salsicia reveals its technological properties and safety for usage in meat industry.</title>
        <authorList>
            <person name="Michael M."/>
            <person name="Konstantin K."/>
            <person name="Evgenii K."/>
            <person name="Galina S."/>
            <person name="Oksana K."/>
            <person name="Andrei L."/>
        </authorList>
    </citation>
    <scope>NUCLEOTIDE SEQUENCE [LARGE SCALE GENOMIC DNA]</scope>
    <source>
        <strain evidence="2 3">80</strain>
    </source>
</reference>